<feature type="region of interest" description="Disordered" evidence="1">
    <location>
        <begin position="52"/>
        <end position="72"/>
    </location>
</feature>
<dbReference type="AlphaFoldDB" id="A0A016T0V1"/>
<accession>A0A016T0V1</accession>
<evidence type="ECO:0000256" key="1">
    <source>
        <dbReference type="SAM" id="MobiDB-lite"/>
    </source>
</evidence>
<comment type="caution">
    <text evidence="2">The sequence shown here is derived from an EMBL/GenBank/DDBJ whole genome shotgun (WGS) entry which is preliminary data.</text>
</comment>
<reference evidence="3" key="1">
    <citation type="journal article" date="2015" name="Nat. Genet.">
        <title>The genome and transcriptome of the zoonotic hookworm Ancylostoma ceylanicum identify infection-specific gene families.</title>
        <authorList>
            <person name="Schwarz E.M."/>
            <person name="Hu Y."/>
            <person name="Antoshechkin I."/>
            <person name="Miller M.M."/>
            <person name="Sternberg P.W."/>
            <person name="Aroian R.V."/>
        </authorList>
    </citation>
    <scope>NUCLEOTIDE SEQUENCE</scope>
    <source>
        <strain evidence="3">HY135</strain>
    </source>
</reference>
<organism evidence="2 3">
    <name type="scientific">Ancylostoma ceylanicum</name>
    <dbReference type="NCBI Taxonomy" id="53326"/>
    <lineage>
        <taxon>Eukaryota</taxon>
        <taxon>Metazoa</taxon>
        <taxon>Ecdysozoa</taxon>
        <taxon>Nematoda</taxon>
        <taxon>Chromadorea</taxon>
        <taxon>Rhabditida</taxon>
        <taxon>Rhabditina</taxon>
        <taxon>Rhabditomorpha</taxon>
        <taxon>Strongyloidea</taxon>
        <taxon>Ancylostomatidae</taxon>
        <taxon>Ancylostomatinae</taxon>
        <taxon>Ancylostoma</taxon>
    </lineage>
</organism>
<evidence type="ECO:0000313" key="3">
    <source>
        <dbReference type="Proteomes" id="UP000024635"/>
    </source>
</evidence>
<protein>
    <submittedName>
        <fullName evidence="2">Uncharacterized protein</fullName>
    </submittedName>
</protein>
<sequence length="123" mass="14053">MRVRRNSTFQGTTCHDSVFRDNNISDAVPQRCLLRHTRSILRTIDTRSSTKFLSSTESGTIHRRRSAISRGREQRFHTLHGCTGADEQSAVQFYFQSRTTLQVSPTRQLETITSECSASTTRE</sequence>
<keyword evidence="3" id="KW-1185">Reference proteome</keyword>
<dbReference type="EMBL" id="JARK01001488">
    <property type="protein sequence ID" value="EYB96271.1"/>
    <property type="molecule type" value="Genomic_DNA"/>
</dbReference>
<proteinExistence type="predicted"/>
<dbReference type="Proteomes" id="UP000024635">
    <property type="component" value="Unassembled WGS sequence"/>
</dbReference>
<name>A0A016T0V1_9BILA</name>
<gene>
    <name evidence="2" type="primary">Acey_s0152.g2898</name>
    <name evidence="2" type="ORF">Y032_0152g2898</name>
</gene>
<evidence type="ECO:0000313" key="2">
    <source>
        <dbReference type="EMBL" id="EYB96271.1"/>
    </source>
</evidence>